<keyword evidence="4" id="KW-1133">Transmembrane helix</keyword>
<gene>
    <name evidence="6" type="ORF">ACERK3_10090</name>
</gene>
<dbReference type="PANTHER" id="PTHR30046:SF0">
    <property type="entry name" value="FLAGELLAR M-RING PROTEIN"/>
    <property type="match status" value="1"/>
</dbReference>
<evidence type="ECO:0000256" key="4">
    <source>
        <dbReference type="SAM" id="Phobius"/>
    </source>
</evidence>
<evidence type="ECO:0000256" key="1">
    <source>
        <dbReference type="ARBA" id="ARBA00004370"/>
    </source>
</evidence>
<evidence type="ECO:0000313" key="6">
    <source>
        <dbReference type="EMBL" id="MFA9478645.1"/>
    </source>
</evidence>
<dbReference type="InterPro" id="IPR006182">
    <property type="entry name" value="FliF_N_dom"/>
</dbReference>
<comment type="caution">
    <text evidence="6">The sequence shown here is derived from an EMBL/GenBank/DDBJ whole genome shotgun (WGS) entry which is preliminary data.</text>
</comment>
<keyword evidence="4" id="KW-0812">Transmembrane</keyword>
<organism evidence="6 7">
    <name type="scientific">Natronomicrosphaera hydrolytica</name>
    <dbReference type="NCBI Taxonomy" id="3242702"/>
    <lineage>
        <taxon>Bacteria</taxon>
        <taxon>Pseudomonadati</taxon>
        <taxon>Planctomycetota</taxon>
        <taxon>Phycisphaerae</taxon>
        <taxon>Phycisphaerales</taxon>
        <taxon>Phycisphaeraceae</taxon>
        <taxon>Natronomicrosphaera</taxon>
    </lineage>
</organism>
<evidence type="ECO:0000256" key="2">
    <source>
        <dbReference type="ARBA" id="ARBA00023136"/>
    </source>
</evidence>
<dbReference type="InterPro" id="IPR045851">
    <property type="entry name" value="AMP-bd_C_sf"/>
</dbReference>
<keyword evidence="7" id="KW-1185">Reference proteome</keyword>
<dbReference type="InterPro" id="IPR043427">
    <property type="entry name" value="YscJ/FliF"/>
</dbReference>
<feature type="transmembrane region" description="Helical" evidence="4">
    <location>
        <begin position="440"/>
        <end position="461"/>
    </location>
</feature>
<keyword evidence="2 4" id="KW-0472">Membrane</keyword>
<dbReference type="EMBL" id="JBGUBD010000005">
    <property type="protein sequence ID" value="MFA9478645.1"/>
    <property type="molecule type" value="Genomic_DNA"/>
</dbReference>
<accession>A0ABV4U648</accession>
<proteinExistence type="predicted"/>
<dbReference type="RefSeq" id="WP_425345571.1">
    <property type="nucleotide sequence ID" value="NZ_JBGUBD010000005.1"/>
</dbReference>
<dbReference type="Gene3D" id="3.30.300.30">
    <property type="match status" value="1"/>
</dbReference>
<feature type="domain" description="Flagellar M-ring N-terminal" evidence="5">
    <location>
        <begin position="47"/>
        <end position="213"/>
    </location>
</feature>
<dbReference type="PANTHER" id="PTHR30046">
    <property type="entry name" value="FLAGELLAR M-RING PROTEIN"/>
    <property type="match status" value="1"/>
</dbReference>
<feature type="region of interest" description="Disordered" evidence="3">
    <location>
        <begin position="297"/>
        <end position="329"/>
    </location>
</feature>
<dbReference type="Proteomes" id="UP001575105">
    <property type="component" value="Unassembled WGS sequence"/>
</dbReference>
<name>A0ABV4U648_9BACT</name>
<protein>
    <recommendedName>
        <fullName evidence="5">Flagellar M-ring N-terminal domain-containing protein</fullName>
    </recommendedName>
</protein>
<feature type="compositionally biased region" description="Basic and acidic residues" evidence="3">
    <location>
        <begin position="317"/>
        <end position="329"/>
    </location>
</feature>
<evidence type="ECO:0000259" key="5">
    <source>
        <dbReference type="Pfam" id="PF01514"/>
    </source>
</evidence>
<evidence type="ECO:0000313" key="7">
    <source>
        <dbReference type="Proteomes" id="UP001575105"/>
    </source>
</evidence>
<feature type="transmembrane region" description="Helical" evidence="4">
    <location>
        <begin position="20"/>
        <end position="41"/>
    </location>
</feature>
<comment type="subcellular location">
    <subcellularLocation>
        <location evidence="1">Membrane</location>
    </subcellularLocation>
</comment>
<dbReference type="Pfam" id="PF01514">
    <property type="entry name" value="YscJ_FliF"/>
    <property type="match status" value="1"/>
</dbReference>
<sequence>MEFFKRYWAQTRVYLEGLTFAEKALVGALVVVLLMAGGWLLSWAGSPQMVPISAFAGVQNEEVISRLQGYRIEARREGGQVLVPSDKYEEALMLLAQHDLMSADTSQAFNELIERQSPWQTDRQNQQAYLLAKQRVLAQIVSKMRGVQRADVILSEPQNQGFGRTHERPSASVSVWMRGSNRVDDAMVDSIARLVAGSVAEMRPQNVSITDANHGRTRTVRDADDMLPTDTLELVHKLEEYHRQKIDGVLGYIRGVIVAVNVQVDPIARMVQEEFNYEDNEPLESEEIEEMISRDMARGGEPGARSNTGLNIAGSDGTERTEEHTRTRTTFREKPMVLRSQSTRAGHQVQRINVSINVPRRYFVNIYKANNPDADPPDDATLQEMMEDHLQRIQSQVEPLMMAELEGVVRAHMIPDDSLMPTTAGMQATGGLEGLLVGGWARPVGVTLLALMALGLMLMMVRKATQDDALPSVEELAGVPPELPVDEEFIGEVDSGDAGLAGVEVNEDDMNSRRIAEQISEMIKGNPNEAGTLIGRWVRRGD</sequence>
<reference evidence="6 7" key="1">
    <citation type="submission" date="2024-08" db="EMBL/GenBank/DDBJ databases">
        <title>Whole-genome sequencing of halo(alkali)philic microorganisms from hypersaline lakes.</title>
        <authorList>
            <person name="Sorokin D.Y."/>
            <person name="Merkel A.Y."/>
            <person name="Messina E."/>
            <person name="Yakimov M."/>
        </authorList>
    </citation>
    <scope>NUCLEOTIDE SEQUENCE [LARGE SCALE GENOMIC DNA]</scope>
    <source>
        <strain evidence="6 7">AB-hyl4</strain>
    </source>
</reference>
<evidence type="ECO:0000256" key="3">
    <source>
        <dbReference type="SAM" id="MobiDB-lite"/>
    </source>
</evidence>